<dbReference type="GO" id="GO:0004674">
    <property type="term" value="F:protein serine/threonine kinase activity"/>
    <property type="evidence" value="ECO:0007669"/>
    <property type="project" value="UniProtKB-KW"/>
</dbReference>
<evidence type="ECO:0000256" key="4">
    <source>
        <dbReference type="ARBA" id="ARBA00022777"/>
    </source>
</evidence>
<organism evidence="9 10">
    <name type="scientific">Polypedilum vanderplanki</name>
    <name type="common">Sleeping chironomid midge</name>
    <dbReference type="NCBI Taxonomy" id="319348"/>
    <lineage>
        <taxon>Eukaryota</taxon>
        <taxon>Metazoa</taxon>
        <taxon>Ecdysozoa</taxon>
        <taxon>Arthropoda</taxon>
        <taxon>Hexapoda</taxon>
        <taxon>Insecta</taxon>
        <taxon>Pterygota</taxon>
        <taxon>Neoptera</taxon>
        <taxon>Endopterygota</taxon>
        <taxon>Diptera</taxon>
        <taxon>Nematocera</taxon>
        <taxon>Chironomoidea</taxon>
        <taxon>Chironomidae</taxon>
        <taxon>Chironominae</taxon>
        <taxon>Polypedilum</taxon>
        <taxon>Polypedilum</taxon>
    </lineage>
</organism>
<evidence type="ECO:0000313" key="9">
    <source>
        <dbReference type="EMBL" id="KAG5681893.1"/>
    </source>
</evidence>
<accession>A0A9J6CIV3</accession>
<evidence type="ECO:0000256" key="7">
    <source>
        <dbReference type="RuleBase" id="RU000304"/>
    </source>
</evidence>
<dbReference type="SUPFAM" id="SSF56112">
    <property type="entry name" value="Protein kinase-like (PK-like)"/>
    <property type="match status" value="1"/>
</dbReference>
<dbReference type="InterPro" id="IPR008271">
    <property type="entry name" value="Ser/Thr_kinase_AS"/>
</dbReference>
<dbReference type="PROSITE" id="PS50011">
    <property type="entry name" value="PROTEIN_KINASE_DOM"/>
    <property type="match status" value="1"/>
</dbReference>
<dbReference type="FunFam" id="1.10.510.10:FF:000594">
    <property type="entry name" value="Myosin light chain kinase isoform-III"/>
    <property type="match status" value="1"/>
</dbReference>
<reference evidence="9" key="1">
    <citation type="submission" date="2021-03" db="EMBL/GenBank/DDBJ databases">
        <title>Chromosome level genome of the anhydrobiotic midge Polypedilum vanderplanki.</title>
        <authorList>
            <person name="Yoshida Y."/>
            <person name="Kikawada T."/>
            <person name="Gusev O."/>
        </authorList>
    </citation>
    <scope>NUCLEOTIDE SEQUENCE</scope>
    <source>
        <strain evidence="9">NIAS01</strain>
        <tissue evidence="9">Whole body or cell culture</tissue>
    </source>
</reference>
<evidence type="ECO:0000256" key="3">
    <source>
        <dbReference type="ARBA" id="ARBA00022741"/>
    </source>
</evidence>
<dbReference type="Proteomes" id="UP001107558">
    <property type="component" value="Chromosome 1"/>
</dbReference>
<evidence type="ECO:0000256" key="2">
    <source>
        <dbReference type="ARBA" id="ARBA00022679"/>
    </source>
</evidence>
<keyword evidence="10" id="KW-1185">Reference proteome</keyword>
<keyword evidence="3 6" id="KW-0547">Nucleotide-binding</keyword>
<dbReference type="InterPro" id="IPR017441">
    <property type="entry name" value="Protein_kinase_ATP_BS"/>
</dbReference>
<dbReference type="Pfam" id="PF00069">
    <property type="entry name" value="Pkinase"/>
    <property type="match status" value="1"/>
</dbReference>
<dbReference type="InterPro" id="IPR000719">
    <property type="entry name" value="Prot_kinase_dom"/>
</dbReference>
<dbReference type="InterPro" id="IPR011009">
    <property type="entry name" value="Kinase-like_dom_sf"/>
</dbReference>
<dbReference type="Gene3D" id="3.30.200.20">
    <property type="entry name" value="Phosphorylase Kinase, domain 1"/>
    <property type="match status" value="1"/>
</dbReference>
<keyword evidence="1 7" id="KW-0723">Serine/threonine-protein kinase</keyword>
<dbReference type="OrthoDB" id="10260894at2759"/>
<dbReference type="EMBL" id="JADBJN010000001">
    <property type="protein sequence ID" value="KAG5681893.1"/>
    <property type="molecule type" value="Genomic_DNA"/>
</dbReference>
<dbReference type="Gene3D" id="1.10.510.10">
    <property type="entry name" value="Transferase(Phosphotransferase) domain 1"/>
    <property type="match status" value="1"/>
</dbReference>
<protein>
    <recommendedName>
        <fullName evidence="8">Protein kinase domain-containing protein</fullName>
    </recommendedName>
</protein>
<keyword evidence="5 6" id="KW-0067">ATP-binding</keyword>
<dbReference type="PANTHER" id="PTHR24342">
    <property type="entry name" value="SERINE/THREONINE-PROTEIN KINASE 17"/>
    <property type="match status" value="1"/>
</dbReference>
<dbReference type="GO" id="GO:0005634">
    <property type="term" value="C:nucleus"/>
    <property type="evidence" value="ECO:0007669"/>
    <property type="project" value="TreeGrafter"/>
</dbReference>
<evidence type="ECO:0000259" key="8">
    <source>
        <dbReference type="PROSITE" id="PS50011"/>
    </source>
</evidence>
<evidence type="ECO:0000256" key="1">
    <source>
        <dbReference type="ARBA" id="ARBA00022527"/>
    </source>
</evidence>
<keyword evidence="2" id="KW-0808">Transferase</keyword>
<sequence>MLLYFTEYLILRKSLHVKDVKPPFEYRNVTIKTDENPADKYNILPELGRGSFGTVFLCKEKASDLELAVKIVTYKKKKEKTMMELEIDILSSLNHPAIISIYDAFDYGNKLYCFMELVQGGELFERVIDEDFVLTERACACFIRQIVEAIDYMHSKRIIHLDMKPENVLCLSKQGNRIKIIDFGFARRYDPHKQLQVMFGTAEFSAPEVVAFEEIGPWTDMWSIGVICYVLLSGLSPFVGADDFETMTNVSFAKYSFDYAPFEEISSTAKDFIEKLLIKEPTKRMKAKNALKHEWLTQLDCISESSHKDITLSLTKTKLKRYVILRRWRKAALSVMFINKLNKLSNSHLLNSC</sequence>
<dbReference type="GO" id="GO:0043065">
    <property type="term" value="P:positive regulation of apoptotic process"/>
    <property type="evidence" value="ECO:0007669"/>
    <property type="project" value="TreeGrafter"/>
</dbReference>
<comment type="similarity">
    <text evidence="7">Belongs to the protein kinase superfamily.</text>
</comment>
<dbReference type="PROSITE" id="PS00107">
    <property type="entry name" value="PROTEIN_KINASE_ATP"/>
    <property type="match status" value="1"/>
</dbReference>
<feature type="binding site" evidence="6">
    <location>
        <position position="70"/>
    </location>
    <ligand>
        <name>ATP</name>
        <dbReference type="ChEBI" id="CHEBI:30616"/>
    </ligand>
</feature>
<dbReference type="SMART" id="SM00220">
    <property type="entry name" value="S_TKc"/>
    <property type="match status" value="1"/>
</dbReference>
<feature type="domain" description="Protein kinase" evidence="8">
    <location>
        <begin position="41"/>
        <end position="296"/>
    </location>
</feature>
<dbReference type="PANTHER" id="PTHR24342:SF20">
    <property type="entry name" value="MYOSIN LIGHT CHAIN KINASE, SMOOTH MUSCLE"/>
    <property type="match status" value="1"/>
</dbReference>
<evidence type="ECO:0000313" key="10">
    <source>
        <dbReference type="Proteomes" id="UP001107558"/>
    </source>
</evidence>
<dbReference type="PROSITE" id="PS00108">
    <property type="entry name" value="PROTEIN_KINASE_ST"/>
    <property type="match status" value="1"/>
</dbReference>
<evidence type="ECO:0000256" key="6">
    <source>
        <dbReference type="PROSITE-ProRule" id="PRU10141"/>
    </source>
</evidence>
<dbReference type="GO" id="GO:0035556">
    <property type="term" value="P:intracellular signal transduction"/>
    <property type="evidence" value="ECO:0007669"/>
    <property type="project" value="TreeGrafter"/>
</dbReference>
<comment type="caution">
    <text evidence="9">The sequence shown here is derived from an EMBL/GenBank/DDBJ whole genome shotgun (WGS) entry which is preliminary data.</text>
</comment>
<evidence type="ECO:0000256" key="5">
    <source>
        <dbReference type="ARBA" id="ARBA00022840"/>
    </source>
</evidence>
<dbReference type="AlphaFoldDB" id="A0A9J6CIV3"/>
<proteinExistence type="inferred from homology"/>
<name>A0A9J6CIV3_POLVA</name>
<dbReference type="GO" id="GO:0005524">
    <property type="term" value="F:ATP binding"/>
    <property type="evidence" value="ECO:0007669"/>
    <property type="project" value="UniProtKB-UniRule"/>
</dbReference>
<keyword evidence="4" id="KW-0418">Kinase</keyword>
<gene>
    <name evidence="9" type="ORF">PVAND_011299</name>
</gene>